<accession>A0A378MU26</accession>
<reference evidence="1 2" key="1">
    <citation type="submission" date="2018-06" db="EMBL/GenBank/DDBJ databases">
        <authorList>
            <consortium name="Pathogen Informatics"/>
            <person name="Doyle S."/>
        </authorList>
    </citation>
    <scope>NUCLEOTIDE SEQUENCE [LARGE SCALE GENOMIC DNA]</scope>
    <source>
        <strain evidence="1 2">NCTC9380</strain>
    </source>
</reference>
<sequence>MSNTINILPNATSSTAELLSTAEMSLLLRLLKLAHTQHELITVTLPALQQLQSH</sequence>
<organism evidence="1 2">
    <name type="scientific">Mannheimia haemolytica</name>
    <name type="common">Pasteurella haemolytica</name>
    <dbReference type="NCBI Taxonomy" id="75985"/>
    <lineage>
        <taxon>Bacteria</taxon>
        <taxon>Pseudomonadati</taxon>
        <taxon>Pseudomonadota</taxon>
        <taxon>Gammaproteobacteria</taxon>
        <taxon>Pasteurellales</taxon>
        <taxon>Pasteurellaceae</taxon>
        <taxon>Mannheimia</taxon>
    </lineage>
</organism>
<dbReference type="EMBL" id="UGPL01000004">
    <property type="protein sequence ID" value="STY58690.1"/>
    <property type="molecule type" value="Genomic_DNA"/>
</dbReference>
<gene>
    <name evidence="1" type="ORF">NCTC9380_00108</name>
</gene>
<dbReference type="RefSeq" id="WP_235658903.1">
    <property type="nucleotide sequence ID" value="NZ_UGPL01000004.1"/>
</dbReference>
<proteinExistence type="predicted"/>
<dbReference type="Proteomes" id="UP000254031">
    <property type="component" value="Unassembled WGS sequence"/>
</dbReference>
<evidence type="ECO:0000313" key="1">
    <source>
        <dbReference type="EMBL" id="STY58690.1"/>
    </source>
</evidence>
<dbReference type="AlphaFoldDB" id="A0A378MU26"/>
<name>A0A378MU26_MANHA</name>
<evidence type="ECO:0000313" key="2">
    <source>
        <dbReference type="Proteomes" id="UP000254031"/>
    </source>
</evidence>
<protein>
    <submittedName>
        <fullName evidence="1">Uncharacterized protein</fullName>
    </submittedName>
</protein>